<feature type="domain" description="Thioredoxin" evidence="9">
    <location>
        <begin position="48"/>
        <end position="97"/>
    </location>
</feature>
<sequence length="457" mass="53734">MPESWYVRLTYRRNHQRDRRLRPSANGVKTNRRLAMEKKDSLKDGPISCSSKISFIHFLADNDPTTGQSWCPDCVRVEPVIYKTLEEFPEEGNLIPVTDRRGELRRIRGELILGLSSSECQLLFVGMVGGDFGNKDRIRDLYERAIANVPPAEEKRYWQRYIYLWIDYALFEEIVAEDVERTRAVYRECLDLIPHSKFSFAKIWLLAAQFEIRQLNLSGARRILGNAIGKAPKHKIFKKYIEIELHLGNIDRCRKLYARYLEWSPESCYAWIKFAEFEMSLAETERARAIFELAISQPVLDTPELLWKAYIDFEISLGELERTRALYERLLDRTKHYKVWLSFAKFEASAAQDNDVLLEHARAIFDRANTYYKESKPELKEERAKLLEDWQNMEASFGMPGDVSAVQSKLPKKLKKRKPITREDGETEYEEYIDYLFPEESQTMNLKILEAAHKWKK</sequence>
<dbReference type="SMART" id="SM00386">
    <property type="entry name" value="HAT"/>
    <property type="match status" value="6"/>
</dbReference>
<dbReference type="PANTHER" id="PTHR11246:SF3">
    <property type="entry name" value="CROOKED NECK-LIKE PROTEIN 1"/>
    <property type="match status" value="1"/>
</dbReference>
<gene>
    <name evidence="11" type="ORF">AARE701A_LOCUS13098</name>
</gene>
<evidence type="ECO:0000256" key="3">
    <source>
        <dbReference type="ARBA" id="ARBA00022664"/>
    </source>
</evidence>
<evidence type="ECO:0000256" key="8">
    <source>
        <dbReference type="ARBA" id="ARBA00037040"/>
    </source>
</evidence>
<evidence type="ECO:0000259" key="9">
    <source>
        <dbReference type="Pfam" id="PF06110"/>
    </source>
</evidence>
<evidence type="ECO:0000256" key="6">
    <source>
        <dbReference type="ARBA" id="ARBA00023187"/>
    </source>
</evidence>
<organism evidence="11 12">
    <name type="scientific">Arabidopsis arenosa</name>
    <name type="common">Sand rock-cress</name>
    <name type="synonym">Cardaminopsis arenosa</name>
    <dbReference type="NCBI Taxonomy" id="38785"/>
    <lineage>
        <taxon>Eukaryota</taxon>
        <taxon>Viridiplantae</taxon>
        <taxon>Streptophyta</taxon>
        <taxon>Embryophyta</taxon>
        <taxon>Tracheophyta</taxon>
        <taxon>Spermatophyta</taxon>
        <taxon>Magnoliopsida</taxon>
        <taxon>eudicotyledons</taxon>
        <taxon>Gunneridae</taxon>
        <taxon>Pentapetalae</taxon>
        <taxon>rosids</taxon>
        <taxon>malvids</taxon>
        <taxon>Brassicales</taxon>
        <taxon>Brassicaceae</taxon>
        <taxon>Camelineae</taxon>
        <taxon>Arabidopsis</taxon>
    </lineage>
</organism>
<keyword evidence="3" id="KW-0507">mRNA processing</keyword>
<dbReference type="InterPro" id="IPR036249">
    <property type="entry name" value="Thioredoxin-like_sf"/>
</dbReference>
<dbReference type="Gene3D" id="1.25.40.10">
    <property type="entry name" value="Tetratricopeptide repeat domain"/>
    <property type="match status" value="2"/>
</dbReference>
<keyword evidence="12" id="KW-1185">Reference proteome</keyword>
<dbReference type="FunFam" id="1.25.40.10:FF:000306">
    <property type="entry name" value="Cell cycle control protein cwf4"/>
    <property type="match status" value="1"/>
</dbReference>
<dbReference type="GO" id="GO:0071007">
    <property type="term" value="C:U2-type catalytic step 2 spliceosome"/>
    <property type="evidence" value="ECO:0007669"/>
    <property type="project" value="TreeGrafter"/>
</dbReference>
<comment type="subcellular location">
    <subcellularLocation>
        <location evidence="1">Nucleus</location>
    </subcellularLocation>
</comment>
<dbReference type="Gene3D" id="3.40.30.10">
    <property type="entry name" value="Glutaredoxin"/>
    <property type="match status" value="1"/>
</dbReference>
<dbReference type="GO" id="GO:0071014">
    <property type="term" value="C:post-mRNA release spliceosomal complex"/>
    <property type="evidence" value="ECO:0007669"/>
    <property type="project" value="TreeGrafter"/>
</dbReference>
<evidence type="ECO:0000313" key="11">
    <source>
        <dbReference type="EMBL" id="CAE6075837.1"/>
    </source>
</evidence>
<evidence type="ECO:0008006" key="13">
    <source>
        <dbReference type="Google" id="ProtNLM"/>
    </source>
</evidence>
<evidence type="ECO:0000256" key="7">
    <source>
        <dbReference type="ARBA" id="ARBA00023242"/>
    </source>
</evidence>
<dbReference type="PANTHER" id="PTHR11246">
    <property type="entry name" value="PRE-MRNA SPLICING FACTOR"/>
    <property type="match status" value="1"/>
</dbReference>
<evidence type="ECO:0000256" key="4">
    <source>
        <dbReference type="ARBA" id="ARBA00022728"/>
    </source>
</evidence>
<dbReference type="InterPro" id="IPR055430">
    <property type="entry name" value="HAT_Syf1_CNRKL1_C"/>
</dbReference>
<proteinExistence type="inferred from homology"/>
<dbReference type="Pfam" id="PF23231">
    <property type="entry name" value="HAT_Syf1_CNRKL1_C"/>
    <property type="match status" value="1"/>
</dbReference>
<dbReference type="GO" id="GO:0071011">
    <property type="term" value="C:precatalytic spliceosome"/>
    <property type="evidence" value="ECO:0007669"/>
    <property type="project" value="TreeGrafter"/>
</dbReference>
<dbReference type="GO" id="GO:0000245">
    <property type="term" value="P:spliceosomal complex assembly"/>
    <property type="evidence" value="ECO:0007669"/>
    <property type="project" value="TreeGrafter"/>
</dbReference>
<evidence type="ECO:0000256" key="1">
    <source>
        <dbReference type="ARBA" id="ARBA00004123"/>
    </source>
</evidence>
<dbReference type="SUPFAM" id="SSF52833">
    <property type="entry name" value="Thioredoxin-like"/>
    <property type="match status" value="1"/>
</dbReference>
<dbReference type="GO" id="GO:0000974">
    <property type="term" value="C:Prp19 complex"/>
    <property type="evidence" value="ECO:0007669"/>
    <property type="project" value="TreeGrafter"/>
</dbReference>
<protein>
    <recommendedName>
        <fullName evidence="13">Crooked neck protein</fullName>
    </recommendedName>
</protein>
<dbReference type="InterPro" id="IPR059164">
    <property type="entry name" value="HAT_PRP39_C"/>
</dbReference>
<keyword evidence="6" id="KW-0508">mRNA splicing</keyword>
<evidence type="ECO:0000259" key="10">
    <source>
        <dbReference type="Pfam" id="PF23231"/>
    </source>
</evidence>
<dbReference type="InterPro" id="IPR010357">
    <property type="entry name" value="TXNDC17_dom"/>
</dbReference>
<dbReference type="InterPro" id="IPR011990">
    <property type="entry name" value="TPR-like_helical_dom_sf"/>
</dbReference>
<dbReference type="SUPFAM" id="SSF48452">
    <property type="entry name" value="TPR-like"/>
    <property type="match status" value="1"/>
</dbReference>
<keyword evidence="5" id="KW-0677">Repeat</keyword>
<evidence type="ECO:0000256" key="5">
    <source>
        <dbReference type="ARBA" id="ARBA00022737"/>
    </source>
</evidence>
<keyword evidence="7" id="KW-0539">Nucleus</keyword>
<evidence type="ECO:0000256" key="2">
    <source>
        <dbReference type="ARBA" id="ARBA00008644"/>
    </source>
</evidence>
<dbReference type="InterPro" id="IPR045075">
    <property type="entry name" value="Syf1-like"/>
</dbReference>
<comment type="function">
    <text evidence="8">Involved in pre-mRNA splicing and cell cycle progression. Required for the spliceosome assembly and initiation of the DNA replication.</text>
</comment>
<comment type="similarity">
    <text evidence="2">Belongs to the crooked-neck family.</text>
</comment>
<reference evidence="11" key="1">
    <citation type="submission" date="2021-01" db="EMBL/GenBank/DDBJ databases">
        <authorList>
            <person name="Bezrukov I."/>
        </authorList>
    </citation>
    <scope>NUCLEOTIDE SEQUENCE</scope>
</reference>
<dbReference type="InterPro" id="IPR003107">
    <property type="entry name" value="HAT"/>
</dbReference>
<accession>A0A8S2AB04</accession>
<dbReference type="Pfam" id="PF06110">
    <property type="entry name" value="TXD17-like_Trx"/>
    <property type="match status" value="1"/>
</dbReference>
<dbReference type="Proteomes" id="UP000682877">
    <property type="component" value="Chromosome 5"/>
</dbReference>
<keyword evidence="4" id="KW-0747">Spliceosome</keyword>
<dbReference type="AlphaFoldDB" id="A0A8S2AB04"/>
<dbReference type="FunFam" id="1.25.40.10:FF:000796">
    <property type="entry name" value="Crooked neck pre-mRNA splicing factor 1"/>
    <property type="match status" value="1"/>
</dbReference>
<evidence type="ECO:0000313" key="12">
    <source>
        <dbReference type="Proteomes" id="UP000682877"/>
    </source>
</evidence>
<dbReference type="Pfam" id="PF23241">
    <property type="entry name" value="HAT_PRP39_C"/>
    <property type="match status" value="1"/>
</dbReference>
<name>A0A8S2AB04_ARAAE</name>
<dbReference type="EMBL" id="LR999455">
    <property type="protein sequence ID" value="CAE6075837.1"/>
    <property type="molecule type" value="Genomic_DNA"/>
</dbReference>
<feature type="domain" description="Pre-mRNA-splicing factor Syf1/CRNKL1-like C-terminal HAT-repeats" evidence="10">
    <location>
        <begin position="178"/>
        <end position="294"/>
    </location>
</feature>